<dbReference type="RefSeq" id="WP_204020317.1">
    <property type="nucleotide sequence ID" value="NZ_BOOW01000004.1"/>
</dbReference>
<dbReference type="AlphaFoldDB" id="A0A919V2P1"/>
<protein>
    <submittedName>
        <fullName evidence="1">Uncharacterized protein</fullName>
    </submittedName>
</protein>
<gene>
    <name evidence="1" type="ORF">Ssi02_03660</name>
</gene>
<keyword evidence="2" id="KW-1185">Reference proteome</keyword>
<dbReference type="Proteomes" id="UP000606172">
    <property type="component" value="Unassembled WGS sequence"/>
</dbReference>
<organism evidence="1 2">
    <name type="scientific">Sinosporangium siamense</name>
    <dbReference type="NCBI Taxonomy" id="1367973"/>
    <lineage>
        <taxon>Bacteria</taxon>
        <taxon>Bacillati</taxon>
        <taxon>Actinomycetota</taxon>
        <taxon>Actinomycetes</taxon>
        <taxon>Streptosporangiales</taxon>
        <taxon>Streptosporangiaceae</taxon>
        <taxon>Sinosporangium</taxon>
    </lineage>
</organism>
<dbReference type="EMBL" id="BOOW01000004">
    <property type="protein sequence ID" value="GII90135.1"/>
    <property type="molecule type" value="Genomic_DNA"/>
</dbReference>
<name>A0A919V2P1_9ACTN</name>
<reference evidence="1" key="1">
    <citation type="submission" date="2021-01" db="EMBL/GenBank/DDBJ databases">
        <title>Whole genome shotgun sequence of Sinosporangium siamense NBRC 109515.</title>
        <authorList>
            <person name="Komaki H."/>
            <person name="Tamura T."/>
        </authorList>
    </citation>
    <scope>NUCLEOTIDE SEQUENCE</scope>
    <source>
        <strain evidence="1">NBRC 109515</strain>
    </source>
</reference>
<accession>A0A919V2P1</accession>
<sequence length="329" mass="36754">MSKLSLDTSEIAEGLRSRLPDCTGAVLVGSALTRSSDCVADIDITAFDRTVALGHDRHSSFEYHGLPVHVVAYSEWHFQAVACNDLLTLAYIREIRKILRGVVLFDDTGSVETSLRRLRGCGVAAHLLQPLAAIAATGAALPEDPAESRLAFYRAVESMTFAWLHLRLEYSYSKPKWLLEDVRTTRSASLEQLLYTLASELPESHDVGELVETAFRELPRGEGESTTQLLNNLTDARSLVSADRLHEAVFPLRMAVYQASELWAHHLSMKYADLRDITCLLPGLAEARPALGKIIDDTLLLRKPLPLTLRDLWQQAYSEFHRQWQCLTA</sequence>
<proteinExistence type="predicted"/>
<evidence type="ECO:0000313" key="2">
    <source>
        <dbReference type="Proteomes" id="UP000606172"/>
    </source>
</evidence>
<evidence type="ECO:0000313" key="1">
    <source>
        <dbReference type="EMBL" id="GII90135.1"/>
    </source>
</evidence>
<comment type="caution">
    <text evidence="1">The sequence shown here is derived from an EMBL/GenBank/DDBJ whole genome shotgun (WGS) entry which is preliminary data.</text>
</comment>